<dbReference type="EMBL" id="AK375928">
    <property type="protein sequence ID" value="BAK07123.1"/>
    <property type="molecule type" value="mRNA"/>
</dbReference>
<sequence>MNALLLHFTRANQRGEERMRRLCAQAVVGEPFCICGCVR</sequence>
<organism evidence="1">
    <name type="scientific">Hordeum vulgare subsp. vulgare</name>
    <name type="common">Domesticated barley</name>
    <dbReference type="NCBI Taxonomy" id="112509"/>
    <lineage>
        <taxon>Eukaryota</taxon>
        <taxon>Viridiplantae</taxon>
        <taxon>Streptophyta</taxon>
        <taxon>Embryophyta</taxon>
        <taxon>Tracheophyta</taxon>
        <taxon>Spermatophyta</taxon>
        <taxon>Magnoliopsida</taxon>
        <taxon>Liliopsida</taxon>
        <taxon>Poales</taxon>
        <taxon>Poaceae</taxon>
        <taxon>BOP clade</taxon>
        <taxon>Pooideae</taxon>
        <taxon>Triticodae</taxon>
        <taxon>Triticeae</taxon>
        <taxon>Hordeinae</taxon>
        <taxon>Hordeum</taxon>
    </lineage>
</organism>
<dbReference type="AlphaFoldDB" id="F2EIF1"/>
<evidence type="ECO:0000313" key="1">
    <source>
        <dbReference type="EMBL" id="BAK07123.1"/>
    </source>
</evidence>
<reference evidence="1" key="1">
    <citation type="journal article" date="2011" name="Plant Physiol.">
        <title>Comprehensive sequence analysis of 24,783 barley full-length cDNAs derived from 12 clone libraries.</title>
        <authorList>
            <person name="Matsumoto T."/>
            <person name="Tanaka T."/>
            <person name="Sakai H."/>
            <person name="Amano N."/>
            <person name="Kanamori H."/>
            <person name="Kurita K."/>
            <person name="Kikuta A."/>
            <person name="Kamiya K."/>
            <person name="Yamamoto M."/>
            <person name="Ikawa H."/>
            <person name="Fujii N."/>
            <person name="Hori K."/>
            <person name="Itoh T."/>
            <person name="Sato K."/>
        </authorList>
    </citation>
    <scope>NUCLEOTIDE SEQUENCE</scope>
    <source>
        <tissue evidence="1">Flower</tissue>
    </source>
</reference>
<proteinExistence type="evidence at transcript level"/>
<protein>
    <submittedName>
        <fullName evidence="1">Predicted protein</fullName>
    </submittedName>
</protein>
<name>F2EIF1_HORVV</name>
<accession>F2EIF1</accession>